<keyword evidence="5 8" id="KW-1133">Transmembrane helix</keyword>
<feature type="region of interest" description="Disordered" evidence="9">
    <location>
        <begin position="1"/>
        <end position="24"/>
    </location>
</feature>
<evidence type="ECO:0000256" key="4">
    <source>
        <dbReference type="ARBA" id="ARBA00022927"/>
    </source>
</evidence>
<sequence length="242" mass="25862">MKNMFQQLGLAGEDEAVESATSVEMTEDPFRKAWASAASTVRGVAESAKSTGRMVAEKAGVKLPPDPQEAEDDTQGLMNEATDAMSEAGEELKALCPKLTLRQRIYGAAACVAIGFTLDFMASLAFLGGKAHVADYAVLYTLGNVTAIAGSAFVVGPARQCRLMFKPVRRISCVLFLCCMVATIIVAIFYPVPVLILLILAIQYCALVWYGASFIPFGRRCIVACCKRARSSAAQATGLDEL</sequence>
<keyword evidence="3 8" id="KW-0812">Transmembrane</keyword>
<evidence type="ECO:0000256" key="3">
    <source>
        <dbReference type="ARBA" id="ARBA00022692"/>
    </source>
</evidence>
<dbReference type="PANTHER" id="PTHR23137:SF6">
    <property type="entry name" value="VESICLE TRANSPORT PROTEIN"/>
    <property type="match status" value="1"/>
</dbReference>
<reference evidence="10" key="1">
    <citation type="submission" date="2021-01" db="EMBL/GenBank/DDBJ databases">
        <authorList>
            <person name="Corre E."/>
            <person name="Pelletier E."/>
            <person name="Niang G."/>
            <person name="Scheremetjew M."/>
            <person name="Finn R."/>
            <person name="Kale V."/>
            <person name="Holt S."/>
            <person name="Cochrane G."/>
            <person name="Meng A."/>
            <person name="Brown T."/>
            <person name="Cohen L."/>
        </authorList>
    </citation>
    <scope>NUCLEOTIDE SEQUENCE</scope>
    <source>
        <strain evidence="10">CCMP1243</strain>
    </source>
</reference>
<comment type="similarity">
    <text evidence="7 8">Belongs to the SFT2 family.</text>
</comment>
<comment type="function">
    <text evidence="8">May be involved in fusion of retrograde transport vesicles derived from an endocytic compartment with the Golgi complex.</text>
</comment>
<protein>
    <recommendedName>
        <fullName evidence="8">Vesicle transport protein</fullName>
    </recommendedName>
</protein>
<dbReference type="GO" id="GO:0016192">
    <property type="term" value="P:vesicle-mediated transport"/>
    <property type="evidence" value="ECO:0007669"/>
    <property type="project" value="InterPro"/>
</dbReference>
<evidence type="ECO:0000256" key="6">
    <source>
        <dbReference type="ARBA" id="ARBA00023136"/>
    </source>
</evidence>
<comment type="subcellular location">
    <subcellularLocation>
        <location evidence="1 8">Membrane</location>
        <topology evidence="1 8">Multi-pass membrane protein</topology>
    </subcellularLocation>
</comment>
<feature type="transmembrane region" description="Helical" evidence="8">
    <location>
        <begin position="138"/>
        <end position="158"/>
    </location>
</feature>
<evidence type="ECO:0000256" key="2">
    <source>
        <dbReference type="ARBA" id="ARBA00022448"/>
    </source>
</evidence>
<evidence type="ECO:0000256" key="7">
    <source>
        <dbReference type="ARBA" id="ARBA00025800"/>
    </source>
</evidence>
<dbReference type="EMBL" id="HBHJ01001325">
    <property type="protein sequence ID" value="CAD9661162.1"/>
    <property type="molecule type" value="Transcribed_RNA"/>
</dbReference>
<dbReference type="PANTHER" id="PTHR23137">
    <property type="entry name" value="VESICLE TRANSPORT PROTEIN-RELATED"/>
    <property type="match status" value="1"/>
</dbReference>
<dbReference type="GO" id="GO:0012505">
    <property type="term" value="C:endomembrane system"/>
    <property type="evidence" value="ECO:0007669"/>
    <property type="project" value="UniProtKB-ARBA"/>
</dbReference>
<evidence type="ECO:0000256" key="8">
    <source>
        <dbReference type="RuleBase" id="RU363111"/>
    </source>
</evidence>
<evidence type="ECO:0000256" key="5">
    <source>
        <dbReference type="ARBA" id="ARBA00022989"/>
    </source>
</evidence>
<keyword evidence="2 8" id="KW-0813">Transport</keyword>
<dbReference type="InterPro" id="IPR007305">
    <property type="entry name" value="Vesicle_transpt_Got1/SFT2"/>
</dbReference>
<dbReference type="InterPro" id="IPR011691">
    <property type="entry name" value="Vesicle_transpt_SFT2"/>
</dbReference>
<feature type="transmembrane region" description="Helical" evidence="8">
    <location>
        <begin position="170"/>
        <end position="190"/>
    </location>
</feature>
<accession>A0A7S2W1V2</accession>
<keyword evidence="6 8" id="KW-0472">Membrane</keyword>
<organism evidence="10">
    <name type="scientific">Rhizochromulina marina</name>
    <dbReference type="NCBI Taxonomy" id="1034831"/>
    <lineage>
        <taxon>Eukaryota</taxon>
        <taxon>Sar</taxon>
        <taxon>Stramenopiles</taxon>
        <taxon>Ochrophyta</taxon>
        <taxon>Dictyochophyceae</taxon>
        <taxon>Rhizochromulinales</taxon>
        <taxon>Rhizochromulina</taxon>
    </lineage>
</organism>
<dbReference type="AlphaFoldDB" id="A0A7S2W1V2"/>
<feature type="transmembrane region" description="Helical" evidence="8">
    <location>
        <begin position="196"/>
        <end position="218"/>
    </location>
</feature>
<evidence type="ECO:0000313" key="10">
    <source>
        <dbReference type="EMBL" id="CAD9661162.1"/>
    </source>
</evidence>
<evidence type="ECO:0000256" key="1">
    <source>
        <dbReference type="ARBA" id="ARBA00004141"/>
    </source>
</evidence>
<name>A0A7S2W1V2_9STRA</name>
<dbReference type="GO" id="GO:0016020">
    <property type="term" value="C:membrane"/>
    <property type="evidence" value="ECO:0007669"/>
    <property type="project" value="UniProtKB-SubCell"/>
</dbReference>
<evidence type="ECO:0000256" key="9">
    <source>
        <dbReference type="SAM" id="MobiDB-lite"/>
    </source>
</evidence>
<proteinExistence type="inferred from homology"/>
<dbReference type="GO" id="GO:0015031">
    <property type="term" value="P:protein transport"/>
    <property type="evidence" value="ECO:0007669"/>
    <property type="project" value="UniProtKB-KW"/>
</dbReference>
<keyword evidence="4 8" id="KW-0653">Protein transport</keyword>
<gene>
    <name evidence="10" type="ORF">RMAR1173_LOCUS857</name>
</gene>
<dbReference type="Pfam" id="PF04178">
    <property type="entry name" value="Got1"/>
    <property type="match status" value="1"/>
</dbReference>
<dbReference type="GO" id="GO:0005737">
    <property type="term" value="C:cytoplasm"/>
    <property type="evidence" value="ECO:0007669"/>
    <property type="project" value="UniProtKB-ARBA"/>
</dbReference>
<feature type="transmembrane region" description="Helical" evidence="8">
    <location>
        <begin position="105"/>
        <end position="126"/>
    </location>
</feature>